<dbReference type="Pfam" id="PF08698">
    <property type="entry name" value="Fcf2"/>
    <property type="match status" value="1"/>
</dbReference>
<dbReference type="GO" id="GO:0005730">
    <property type="term" value="C:nucleolus"/>
    <property type="evidence" value="ECO:0007669"/>
    <property type="project" value="UniProtKB-SubCell"/>
</dbReference>
<feature type="region of interest" description="Disordered" evidence="3">
    <location>
        <begin position="153"/>
        <end position="181"/>
    </location>
</feature>
<reference evidence="5 6" key="1">
    <citation type="journal article" date="2016" name="Proc. Natl. Acad. Sci. U.S.A.">
        <title>Lipid metabolic changes in an early divergent fungus govern the establishment of a mutualistic symbiosis with endobacteria.</title>
        <authorList>
            <person name="Lastovetsky O.A."/>
            <person name="Gaspar M.L."/>
            <person name="Mondo S.J."/>
            <person name="LaButti K.M."/>
            <person name="Sandor L."/>
            <person name="Grigoriev I.V."/>
            <person name="Henry S.A."/>
            <person name="Pawlowska T.E."/>
        </authorList>
    </citation>
    <scope>NUCLEOTIDE SEQUENCE [LARGE SCALE GENOMIC DNA]</scope>
    <source>
        <strain evidence="5 6">ATCC 11559</strain>
    </source>
</reference>
<dbReference type="VEuPathDB" id="FungiDB:BCV72DRAFT_227698"/>
<name>A0A1X0RU57_RHIZD</name>
<keyword evidence="2" id="KW-0539">Nucleus</keyword>
<dbReference type="GO" id="GO:0006396">
    <property type="term" value="P:RNA processing"/>
    <property type="evidence" value="ECO:0007669"/>
    <property type="project" value="TreeGrafter"/>
</dbReference>
<organism evidence="5 6">
    <name type="scientific">Rhizopus microsporus</name>
    <dbReference type="NCBI Taxonomy" id="58291"/>
    <lineage>
        <taxon>Eukaryota</taxon>
        <taxon>Fungi</taxon>
        <taxon>Fungi incertae sedis</taxon>
        <taxon>Mucoromycota</taxon>
        <taxon>Mucoromycotina</taxon>
        <taxon>Mucoromycetes</taxon>
        <taxon>Mucorales</taxon>
        <taxon>Mucorineae</taxon>
        <taxon>Rhizopodaceae</taxon>
        <taxon>Rhizopus</taxon>
    </lineage>
</organism>
<dbReference type="PANTHER" id="PTHR21686">
    <property type="entry name" value="DEOXYNUCLEOTIDYLTRANSFERASE TERMINAL-INTERACTING PROTEIN 2"/>
    <property type="match status" value="1"/>
</dbReference>
<dbReference type="InterPro" id="IPR039883">
    <property type="entry name" value="Fcf2/DNTTIP2"/>
</dbReference>
<dbReference type="OMA" id="TWVEELM"/>
<evidence type="ECO:0000256" key="3">
    <source>
        <dbReference type="SAM" id="MobiDB-lite"/>
    </source>
</evidence>
<evidence type="ECO:0000313" key="6">
    <source>
        <dbReference type="Proteomes" id="UP000242381"/>
    </source>
</evidence>
<protein>
    <submittedName>
        <fullName evidence="5">Fcf2-domain-containing protein</fullName>
    </submittedName>
</protein>
<accession>A0A1X0RU57</accession>
<feature type="compositionally biased region" description="Basic and acidic residues" evidence="3">
    <location>
        <begin position="50"/>
        <end position="73"/>
    </location>
</feature>
<dbReference type="GO" id="GO:0003723">
    <property type="term" value="F:RNA binding"/>
    <property type="evidence" value="ECO:0007669"/>
    <property type="project" value="TreeGrafter"/>
</dbReference>
<dbReference type="AlphaFoldDB" id="A0A1X0RU57"/>
<dbReference type="InterPro" id="IPR014810">
    <property type="entry name" value="Fcf2_C"/>
</dbReference>
<evidence type="ECO:0000256" key="1">
    <source>
        <dbReference type="ARBA" id="ARBA00004604"/>
    </source>
</evidence>
<proteinExistence type="predicted"/>
<gene>
    <name evidence="5" type="ORF">BCV71DRAFT_185051</name>
</gene>
<comment type="subcellular location">
    <subcellularLocation>
        <location evidence="1">Nucleus</location>
        <location evidence="1">Nucleolus</location>
    </subcellularLocation>
</comment>
<feature type="compositionally biased region" description="Basic residues" evidence="3">
    <location>
        <begin position="169"/>
        <end position="181"/>
    </location>
</feature>
<sequence>MNTGLVQSLYFKTTKGRSKLTEEAVQLVDEDEKVKDAPLVLKASNTLEQKASRKERQQEREKTTGKDWFDMPRPEITPELKRELQILKMRHVLDRKRHYKKMGKKEDPKYFQVGTIIEGPTEFYSARLTKKERKQTIIDELLANEEQKQYYKRKYSEVSTRTNSGGKRDYKKLKAQRKVRY</sequence>
<dbReference type="PANTHER" id="PTHR21686:SF12">
    <property type="entry name" value="DEOXYNUCLEOTIDYLTRANSFERASE TERMINAL-INTERACTING PROTEIN 2"/>
    <property type="match status" value="1"/>
</dbReference>
<dbReference type="Proteomes" id="UP000242381">
    <property type="component" value="Unassembled WGS sequence"/>
</dbReference>
<dbReference type="EMBL" id="KV921417">
    <property type="protein sequence ID" value="ORE15592.1"/>
    <property type="molecule type" value="Genomic_DNA"/>
</dbReference>
<evidence type="ECO:0000313" key="5">
    <source>
        <dbReference type="EMBL" id="ORE15592.1"/>
    </source>
</evidence>
<evidence type="ECO:0000256" key="2">
    <source>
        <dbReference type="ARBA" id="ARBA00023242"/>
    </source>
</evidence>
<evidence type="ECO:0000259" key="4">
    <source>
        <dbReference type="Pfam" id="PF08698"/>
    </source>
</evidence>
<feature type="domain" description="Fcf2 pre-rRNA processing C-terminal" evidence="4">
    <location>
        <begin position="61"/>
        <end position="154"/>
    </location>
</feature>
<feature type="region of interest" description="Disordered" evidence="3">
    <location>
        <begin position="41"/>
        <end position="73"/>
    </location>
</feature>